<dbReference type="EMBL" id="QGNW01001004">
    <property type="protein sequence ID" value="RVW57898.1"/>
    <property type="molecule type" value="Genomic_DNA"/>
</dbReference>
<reference evidence="1 2" key="1">
    <citation type="journal article" date="2018" name="PLoS Genet.">
        <title>Population sequencing reveals clonal diversity and ancestral inbreeding in the grapevine cultivar Chardonnay.</title>
        <authorList>
            <person name="Roach M.J."/>
            <person name="Johnson D.L."/>
            <person name="Bohlmann J."/>
            <person name="van Vuuren H.J."/>
            <person name="Jones S.J."/>
            <person name="Pretorius I.S."/>
            <person name="Schmidt S.A."/>
            <person name="Borneman A.R."/>
        </authorList>
    </citation>
    <scope>NUCLEOTIDE SEQUENCE [LARGE SCALE GENOMIC DNA]</scope>
    <source>
        <strain evidence="2">cv. Chardonnay</strain>
        <tissue evidence="1">Leaf</tissue>
    </source>
</reference>
<sequence>MAQGPLSNNPTDHSVGFFPKLDERSKIIAQTFLRVRKDLTFLLSEKFLFGSLESLLDLENSRTLLDLLHWVSSNMQYAALEAFRDLAFGFLRSASSEEEGYELVVCCSRHLSFHQGFLEGFVIDLIYYMCDFDFVQDTFERHRVVFTIGTSIASVATAWAGENYVVGVEPIEIRDIDFWVLMTPNSLFRRQASSPTLRHQAWLTTHVRNPKDWTELICLSEMSNRLGLSVLFDIVSLSERSFDLVCSFHLTLWKRENFTSGARRSLFWSRRSDPKQGSCWVEAGQIIRFQVFGRQGAVFETTEVVVTGVQNLMRQRAHLFHRLEAIETMRTFVVHNVDGNEDLLANLETTKSEAAAA</sequence>
<accession>A0A438FD38</accession>
<proteinExistence type="predicted"/>
<evidence type="ECO:0000313" key="1">
    <source>
        <dbReference type="EMBL" id="RVW57898.1"/>
    </source>
</evidence>
<organism evidence="1 2">
    <name type="scientific">Vitis vinifera</name>
    <name type="common">Grape</name>
    <dbReference type="NCBI Taxonomy" id="29760"/>
    <lineage>
        <taxon>Eukaryota</taxon>
        <taxon>Viridiplantae</taxon>
        <taxon>Streptophyta</taxon>
        <taxon>Embryophyta</taxon>
        <taxon>Tracheophyta</taxon>
        <taxon>Spermatophyta</taxon>
        <taxon>Magnoliopsida</taxon>
        <taxon>eudicotyledons</taxon>
        <taxon>Gunneridae</taxon>
        <taxon>Pentapetalae</taxon>
        <taxon>rosids</taxon>
        <taxon>Vitales</taxon>
        <taxon>Vitaceae</taxon>
        <taxon>Viteae</taxon>
        <taxon>Vitis</taxon>
    </lineage>
</organism>
<gene>
    <name evidence="1" type="ORF">CK203_111596</name>
</gene>
<dbReference type="Proteomes" id="UP000288805">
    <property type="component" value="Unassembled WGS sequence"/>
</dbReference>
<dbReference type="PANTHER" id="PTHR36703">
    <property type="entry name" value="TRIACYLGLYCEROL LIPASE-LIKE PROTEIN"/>
    <property type="match status" value="1"/>
</dbReference>
<dbReference type="PANTHER" id="PTHR36703:SF1">
    <property type="entry name" value="TRIACYLGLYCEROL LIPASE-LIKE PROTEIN"/>
    <property type="match status" value="1"/>
</dbReference>
<name>A0A438FD38_VITVI</name>
<evidence type="ECO:0000313" key="2">
    <source>
        <dbReference type="Proteomes" id="UP000288805"/>
    </source>
</evidence>
<comment type="caution">
    <text evidence="1">The sequence shown here is derived from an EMBL/GenBank/DDBJ whole genome shotgun (WGS) entry which is preliminary data.</text>
</comment>
<dbReference type="AlphaFoldDB" id="A0A438FD38"/>
<protein>
    <submittedName>
        <fullName evidence="1">Uncharacterized protein</fullName>
    </submittedName>
</protein>